<proteinExistence type="predicted"/>
<dbReference type="EMBL" id="JAUTXU010000009">
    <property type="protein sequence ID" value="KAK3723419.1"/>
    <property type="molecule type" value="Genomic_DNA"/>
</dbReference>
<keyword evidence="2" id="KW-1185">Reference proteome</keyword>
<protein>
    <submittedName>
        <fullName evidence="1">Uncharacterized protein</fullName>
    </submittedName>
</protein>
<name>A0ACC3NUF1_9PEZI</name>
<gene>
    <name evidence="1" type="ORF">LTR37_001671</name>
</gene>
<reference evidence="1" key="1">
    <citation type="submission" date="2023-07" db="EMBL/GenBank/DDBJ databases">
        <title>Black Yeasts Isolated from many extreme environments.</title>
        <authorList>
            <person name="Coleine C."/>
            <person name="Stajich J.E."/>
            <person name="Selbmann L."/>
        </authorList>
    </citation>
    <scope>NUCLEOTIDE SEQUENCE</scope>
    <source>
        <strain evidence="1">CCFEE 5714</strain>
    </source>
</reference>
<sequence>MHSGPAANDPYLGGFVASLKVQAGRTLEFVVREPQQVLGGAGYSRTGKGARVEQISRDVRVMVVGGGSEEILKSLAIKQEMKAVRETSRL</sequence>
<evidence type="ECO:0000313" key="1">
    <source>
        <dbReference type="EMBL" id="KAK3723419.1"/>
    </source>
</evidence>
<accession>A0ACC3NUF1</accession>
<dbReference type="Proteomes" id="UP001281147">
    <property type="component" value="Unassembled WGS sequence"/>
</dbReference>
<evidence type="ECO:0000313" key="2">
    <source>
        <dbReference type="Proteomes" id="UP001281147"/>
    </source>
</evidence>
<comment type="caution">
    <text evidence="1">The sequence shown here is derived from an EMBL/GenBank/DDBJ whole genome shotgun (WGS) entry which is preliminary data.</text>
</comment>
<organism evidence="1 2">
    <name type="scientific">Vermiconidia calcicola</name>
    <dbReference type="NCBI Taxonomy" id="1690605"/>
    <lineage>
        <taxon>Eukaryota</taxon>
        <taxon>Fungi</taxon>
        <taxon>Dikarya</taxon>
        <taxon>Ascomycota</taxon>
        <taxon>Pezizomycotina</taxon>
        <taxon>Dothideomycetes</taxon>
        <taxon>Dothideomycetidae</taxon>
        <taxon>Mycosphaerellales</taxon>
        <taxon>Extremaceae</taxon>
        <taxon>Vermiconidia</taxon>
    </lineage>
</organism>